<sequence length="491" mass="54635">MEINPAVNFQHDRKVMHTRRPKVLIVGAGLGGLTLGAILQKTDIPYEIFERAAVVKPLGSGITLNATVAPLMRQLGIYDEFVAMSHVVPAVQVGNENREIQFSFSNYFDEATTKYTTTKASALFGADTRLLARPKLYELFLRQVPTERIHMSKKILSTTQGGNGILIRCSDGTEYEGDILVGADGAHSAIRQTLYEQLKKDRKLPSSDDVPLPFSTVCLVGQTKPLTPEDIPLLAADKCQVVRIVGEDKPYAWNTFTTTQSTVCWSIVRFLDEESSKLNDSFRNSEWGPEAAEAMCEEVRDFPIIAGGDKKLTIGDLIDWSPKEYISKVMLEEKVFRTWYGCRTVLMGDACHKLNPSGGAGAVNAMHDAAVLANYINALPLHPVVDEIESAFESYRAERIEWVERAFNTSQMLQALVAKGLKPMLVRFMMKNMPEFLKRRAAEQMYSCRPQLAFLPLDETPALVKPAYQPSLKAKAPAQEVNDQEQPAQSV</sequence>
<protein>
    <recommendedName>
        <fullName evidence="6">FAD-binding domain-containing protein</fullName>
    </recommendedName>
</protein>
<dbReference type="Pfam" id="PF01494">
    <property type="entry name" value="FAD_binding_3"/>
    <property type="match status" value="2"/>
</dbReference>
<keyword evidence="5" id="KW-1133">Transmembrane helix</keyword>
<organism evidence="7 8">
    <name type="scientific">Linnemannia hyalina</name>
    <dbReference type="NCBI Taxonomy" id="64524"/>
    <lineage>
        <taxon>Eukaryota</taxon>
        <taxon>Fungi</taxon>
        <taxon>Fungi incertae sedis</taxon>
        <taxon>Mucoromycota</taxon>
        <taxon>Mortierellomycotina</taxon>
        <taxon>Mortierellomycetes</taxon>
        <taxon>Mortierellales</taxon>
        <taxon>Mortierellaceae</taxon>
        <taxon>Linnemannia</taxon>
    </lineage>
</organism>
<comment type="similarity">
    <text evidence="1">Belongs to the paxM FAD-dependent monooxygenase family.</text>
</comment>
<name>A0A9P7Y4B6_9FUNG</name>
<reference evidence="7" key="1">
    <citation type="submission" date="2021-06" db="EMBL/GenBank/DDBJ databases">
        <title>Genome Sequence of Mortierella hyaline Strain SCG-10, a Cold-Adapted, Nitrate-Reducing Fungus Isolated from Soil in Minnesota, USA.</title>
        <authorList>
            <person name="Aldossari N."/>
        </authorList>
    </citation>
    <scope>NUCLEOTIDE SEQUENCE</scope>
    <source>
        <strain evidence="7">SCG-10</strain>
    </source>
</reference>
<gene>
    <name evidence="7" type="ORF">KI688_005745</name>
</gene>
<keyword evidence="4" id="KW-0560">Oxidoreductase</keyword>
<dbReference type="InterPro" id="IPR002938">
    <property type="entry name" value="FAD-bd"/>
</dbReference>
<keyword evidence="5" id="KW-0472">Membrane</keyword>
<dbReference type="OrthoDB" id="655030at2759"/>
<evidence type="ECO:0000313" key="7">
    <source>
        <dbReference type="EMBL" id="KAG9071533.1"/>
    </source>
</evidence>
<keyword evidence="3" id="KW-0274">FAD</keyword>
<dbReference type="Proteomes" id="UP000707451">
    <property type="component" value="Unassembled WGS sequence"/>
</dbReference>
<evidence type="ECO:0000256" key="4">
    <source>
        <dbReference type="ARBA" id="ARBA00023002"/>
    </source>
</evidence>
<feature type="domain" description="FAD-binding" evidence="6">
    <location>
        <begin position="326"/>
        <end position="378"/>
    </location>
</feature>
<evidence type="ECO:0000256" key="2">
    <source>
        <dbReference type="ARBA" id="ARBA00022630"/>
    </source>
</evidence>
<dbReference type="AlphaFoldDB" id="A0A9P7Y4B6"/>
<proteinExistence type="inferred from homology"/>
<dbReference type="SUPFAM" id="SSF51905">
    <property type="entry name" value="FAD/NAD(P)-binding domain"/>
    <property type="match status" value="1"/>
</dbReference>
<dbReference type="GO" id="GO:0004497">
    <property type="term" value="F:monooxygenase activity"/>
    <property type="evidence" value="ECO:0007669"/>
    <property type="project" value="InterPro"/>
</dbReference>
<keyword evidence="2" id="KW-0285">Flavoprotein</keyword>
<feature type="domain" description="FAD-binding" evidence="6">
    <location>
        <begin position="22"/>
        <end position="204"/>
    </location>
</feature>
<dbReference type="PANTHER" id="PTHR47356">
    <property type="entry name" value="FAD-DEPENDENT MONOOXYGENASE ASQG-RELATED"/>
    <property type="match status" value="1"/>
</dbReference>
<dbReference type="InterPro" id="IPR036188">
    <property type="entry name" value="FAD/NAD-bd_sf"/>
</dbReference>
<evidence type="ECO:0000256" key="5">
    <source>
        <dbReference type="SAM" id="Phobius"/>
    </source>
</evidence>
<dbReference type="Gene3D" id="3.50.50.60">
    <property type="entry name" value="FAD/NAD(P)-binding domain"/>
    <property type="match status" value="1"/>
</dbReference>
<dbReference type="GO" id="GO:0071949">
    <property type="term" value="F:FAD binding"/>
    <property type="evidence" value="ECO:0007669"/>
    <property type="project" value="InterPro"/>
</dbReference>
<dbReference type="PRINTS" id="PR00420">
    <property type="entry name" value="RNGMNOXGNASE"/>
</dbReference>
<comment type="caution">
    <text evidence="7">The sequence shown here is derived from an EMBL/GenBank/DDBJ whole genome shotgun (WGS) entry which is preliminary data.</text>
</comment>
<evidence type="ECO:0000313" key="8">
    <source>
        <dbReference type="Proteomes" id="UP000707451"/>
    </source>
</evidence>
<evidence type="ECO:0000256" key="1">
    <source>
        <dbReference type="ARBA" id="ARBA00007992"/>
    </source>
</evidence>
<dbReference type="PANTHER" id="PTHR47356:SF2">
    <property type="entry name" value="FAD-BINDING DOMAIN-CONTAINING PROTEIN-RELATED"/>
    <property type="match status" value="1"/>
</dbReference>
<feature type="transmembrane region" description="Helical" evidence="5">
    <location>
        <begin position="21"/>
        <end position="39"/>
    </location>
</feature>
<keyword evidence="5" id="KW-0812">Transmembrane</keyword>
<dbReference type="EMBL" id="JAHRHY010000002">
    <property type="protein sequence ID" value="KAG9071533.1"/>
    <property type="molecule type" value="Genomic_DNA"/>
</dbReference>
<accession>A0A9P7Y4B6</accession>
<dbReference type="InterPro" id="IPR050562">
    <property type="entry name" value="FAD_mOase_fung"/>
</dbReference>
<evidence type="ECO:0000256" key="3">
    <source>
        <dbReference type="ARBA" id="ARBA00022827"/>
    </source>
</evidence>
<evidence type="ECO:0000259" key="6">
    <source>
        <dbReference type="Pfam" id="PF01494"/>
    </source>
</evidence>
<keyword evidence="8" id="KW-1185">Reference proteome</keyword>